<evidence type="ECO:0000256" key="2">
    <source>
        <dbReference type="SAM" id="SignalP"/>
    </source>
</evidence>
<accession>A0A0K3CBF2</accession>
<evidence type="ECO:0000259" key="4">
    <source>
        <dbReference type="Pfam" id="PF21953"/>
    </source>
</evidence>
<dbReference type="InterPro" id="IPR006179">
    <property type="entry name" value="5_nucleotidase/apyrase"/>
</dbReference>
<keyword evidence="6" id="KW-1185">Reference proteome</keyword>
<feature type="domain" description="Putative 5'-nucleotidase C-terminal" evidence="4">
    <location>
        <begin position="385"/>
        <end position="603"/>
    </location>
</feature>
<dbReference type="PIRSF" id="PIRSF017316">
    <property type="entry name" value="Pesterase_C1039"/>
    <property type="match status" value="1"/>
</dbReference>
<dbReference type="PANTHER" id="PTHR11575">
    <property type="entry name" value="5'-NUCLEOTIDASE-RELATED"/>
    <property type="match status" value="1"/>
</dbReference>
<name>A0A0K3CBF2_RHOTO</name>
<evidence type="ECO:0000256" key="1">
    <source>
        <dbReference type="SAM" id="MobiDB-lite"/>
    </source>
</evidence>
<evidence type="ECO:0000313" key="6">
    <source>
        <dbReference type="Proteomes" id="UP000199069"/>
    </source>
</evidence>
<dbReference type="InterPro" id="IPR004843">
    <property type="entry name" value="Calcineurin-like_PHP"/>
</dbReference>
<dbReference type="OMA" id="DWNRNTF"/>
<dbReference type="AlphaFoldDB" id="A0A0K3CBF2"/>
<dbReference type="InterPro" id="IPR053828">
    <property type="entry name" value="Nucleosidase_C"/>
</dbReference>
<feature type="signal peptide" evidence="2">
    <location>
        <begin position="1"/>
        <end position="17"/>
    </location>
</feature>
<dbReference type="InterPro" id="IPR014485">
    <property type="entry name" value="Pesterase_C1039"/>
</dbReference>
<sequence>MLTQLICALALTLPCYSHPLEQPAQLTFSHGDSAHTAQQPDAHSPTDSDWPYRPLPWGDVNILSTTDTHGWLLGHLRNEPSFSGDWGDFYSFVQRMKDEARRRGVDLLLVDSGDRVDGNGLVDAEPPPRPKGSSALEIFSKMPYDIITTGNHELYKYPVASYVSSALSRAYGEKWVVSNVNITVPVEGEEGGVREVRMGNRVRKFVTERGRKVTALAPLFDFKAHAPGITVQSPSLMIQEPWFKDAISSAPDFFLLVGHMSLRTEPDSQWSLILASIRSVHPHVPVLVFGGHHHIRDCVQEDAWSLGVAAGRYFETVGFVSVSGLNDSTKPPVFKRRYLDQNRQTYAYHTQSDFDTPEGRAISEELTQTARRFNLTDRFGVAPQDYYLHRYPPFSPHSIFHLLTTKVLPLLIRRTDRPYEPYTLLNTGSVRFDLLKGNFTRGDQWIMLPFTNSFLYIPAVPLSLASRVLHYLNMVGEHGLLFSSSSSLEAPHPLAEPDAREARDAAALEHAHRRSLLAQSAAFEQEQDGKWRMKRRTEGYVTPDSCGIDSDDPSEVWGDDTLHRPFRSSLQPIFVSTALPDPSQTEDERVDVVFFDFITPDVLGALNVLGGAGKGGRKYGARDVEVYMRNLTANTLMEEYAKREWN</sequence>
<proteinExistence type="predicted"/>
<dbReference type="GO" id="GO:0005829">
    <property type="term" value="C:cytosol"/>
    <property type="evidence" value="ECO:0007669"/>
    <property type="project" value="TreeGrafter"/>
</dbReference>
<dbReference type="SUPFAM" id="SSF55816">
    <property type="entry name" value="5'-nucleotidase (syn. UDP-sugar hydrolase), C-terminal domain"/>
    <property type="match status" value="1"/>
</dbReference>
<feature type="compositionally biased region" description="Polar residues" evidence="1">
    <location>
        <begin position="31"/>
        <end position="47"/>
    </location>
</feature>
<feature type="chain" id="PRO_5005495288" evidence="2">
    <location>
        <begin position="18"/>
        <end position="646"/>
    </location>
</feature>
<dbReference type="InterPro" id="IPR036907">
    <property type="entry name" value="5'-Nucleotdase_C_sf"/>
</dbReference>
<dbReference type="GO" id="GO:0016787">
    <property type="term" value="F:hydrolase activity"/>
    <property type="evidence" value="ECO:0007669"/>
    <property type="project" value="InterPro"/>
</dbReference>
<dbReference type="Gene3D" id="3.60.21.10">
    <property type="match status" value="1"/>
</dbReference>
<dbReference type="Gene3D" id="3.90.780.10">
    <property type="entry name" value="5'-Nucleotidase, C-terminal domain"/>
    <property type="match status" value="2"/>
</dbReference>
<dbReference type="Proteomes" id="UP000199069">
    <property type="component" value="Unassembled WGS sequence"/>
</dbReference>
<feature type="region of interest" description="Disordered" evidence="1">
    <location>
        <begin position="31"/>
        <end position="50"/>
    </location>
</feature>
<protein>
    <submittedName>
        <fullName evidence="5">BY PROTMAP: gi|472583989|gb|EMS21605.1| 5'-Nucleotidase/apyrase family protein [Rhodosporidium toruloides NP11] gi|647400370|emb|CDR45765.1| RHTO0S11e04478g1_1 [Rhodosporidium toruloides]</fullName>
    </submittedName>
</protein>
<feature type="domain" description="Calcineurin-like phosphoesterase" evidence="3">
    <location>
        <begin position="61"/>
        <end position="295"/>
    </location>
</feature>
<evidence type="ECO:0000313" key="5">
    <source>
        <dbReference type="EMBL" id="CTR05860.1"/>
    </source>
</evidence>
<gene>
    <name evidence="5" type="primary">FGENESH: predicted gene_3.172</name>
    <name evidence="5" type="ORF">BN2166_0017210</name>
</gene>
<dbReference type="SUPFAM" id="SSF56300">
    <property type="entry name" value="Metallo-dependent phosphatases"/>
    <property type="match status" value="1"/>
</dbReference>
<dbReference type="Pfam" id="PF00149">
    <property type="entry name" value="Metallophos"/>
    <property type="match status" value="1"/>
</dbReference>
<dbReference type="InterPro" id="IPR029052">
    <property type="entry name" value="Metallo-depent_PP-like"/>
</dbReference>
<dbReference type="EMBL" id="CWKI01000003">
    <property type="protein sequence ID" value="CTR05860.1"/>
    <property type="molecule type" value="Genomic_DNA"/>
</dbReference>
<reference evidence="5 6" key="1">
    <citation type="submission" date="2015-07" db="EMBL/GenBank/DDBJ databases">
        <authorList>
            <person name="Cajimat M.N.B."/>
            <person name="Milazzo M.L."/>
            <person name="Fulhorst C.F."/>
        </authorList>
    </citation>
    <scope>NUCLEOTIDE SEQUENCE [LARGE SCALE GENOMIC DNA]</scope>
    <source>
        <strain evidence="5">Single colony</strain>
    </source>
</reference>
<dbReference type="Pfam" id="PF21953">
    <property type="entry name" value="NadN_nucleosid_C"/>
    <property type="match status" value="1"/>
</dbReference>
<evidence type="ECO:0000259" key="3">
    <source>
        <dbReference type="Pfam" id="PF00149"/>
    </source>
</evidence>
<dbReference type="PANTHER" id="PTHR11575:SF22">
    <property type="entry name" value="ADL392WP"/>
    <property type="match status" value="1"/>
</dbReference>
<dbReference type="STRING" id="5286.A0A0K3CBF2"/>
<keyword evidence="2" id="KW-0732">Signal</keyword>
<dbReference type="GO" id="GO:0009166">
    <property type="term" value="P:nucleotide catabolic process"/>
    <property type="evidence" value="ECO:0007669"/>
    <property type="project" value="InterPro"/>
</dbReference>
<organism evidence="5 6">
    <name type="scientific">Rhodotorula toruloides</name>
    <name type="common">Yeast</name>
    <name type="synonym">Rhodosporidium toruloides</name>
    <dbReference type="NCBI Taxonomy" id="5286"/>
    <lineage>
        <taxon>Eukaryota</taxon>
        <taxon>Fungi</taxon>
        <taxon>Dikarya</taxon>
        <taxon>Basidiomycota</taxon>
        <taxon>Pucciniomycotina</taxon>
        <taxon>Microbotryomycetes</taxon>
        <taxon>Sporidiobolales</taxon>
        <taxon>Sporidiobolaceae</taxon>
        <taxon>Rhodotorula</taxon>
    </lineage>
</organism>